<dbReference type="EMBL" id="KV453850">
    <property type="protein sequence ID" value="ODV86483.1"/>
    <property type="molecule type" value="Genomic_DNA"/>
</dbReference>
<reference evidence="2" key="1">
    <citation type="submission" date="2016-04" db="EMBL/GenBank/DDBJ databases">
        <title>Comparative genomics of biotechnologically important yeasts.</title>
        <authorList>
            <consortium name="DOE Joint Genome Institute"/>
            <person name="Riley R."/>
            <person name="Haridas S."/>
            <person name="Wolfe K.H."/>
            <person name="Lopes M.R."/>
            <person name="Hittinger C.T."/>
            <person name="Goker M."/>
            <person name="Salamov A."/>
            <person name="Wisecaver J."/>
            <person name="Long T.M."/>
            <person name="Aerts A.L."/>
            <person name="Barry K."/>
            <person name="Choi C."/>
            <person name="Clum A."/>
            <person name="Coughlan A.Y."/>
            <person name="Deshpande S."/>
            <person name="Douglass A.P."/>
            <person name="Hanson S.J."/>
            <person name="Klenk H.-P."/>
            <person name="Labutti K."/>
            <person name="Lapidus A."/>
            <person name="Lindquist E."/>
            <person name="Lipzen A."/>
            <person name="Meier-Kolthoff J.P."/>
            <person name="Ohm R.A."/>
            <person name="Otillar R.P."/>
            <person name="Pangilinan J."/>
            <person name="Peng Y."/>
            <person name="Rokas A."/>
            <person name="Rosa C.A."/>
            <person name="Scheuner C."/>
            <person name="Sibirny A.A."/>
            <person name="Slot J.C."/>
            <person name="Stielow J.B."/>
            <person name="Sun H."/>
            <person name="Kurtzman C.P."/>
            <person name="Blackwell M."/>
            <person name="Grigoriev I.V."/>
            <person name="Jeffries T.W."/>
        </authorList>
    </citation>
    <scope>NUCLEOTIDE SEQUENCE [LARGE SCALE GENOMIC DNA]</scope>
    <source>
        <strain evidence="2">NRRL YB-2248</strain>
    </source>
</reference>
<dbReference type="Proteomes" id="UP000094801">
    <property type="component" value="Unassembled WGS sequence"/>
</dbReference>
<dbReference type="OrthoDB" id="198787at2759"/>
<keyword evidence="2" id="KW-1185">Reference proteome</keyword>
<dbReference type="SUPFAM" id="SSF47616">
    <property type="entry name" value="GST C-terminal domain-like"/>
    <property type="match status" value="1"/>
</dbReference>
<accession>A0A1E4T3Z3</accession>
<organism evidence="1 2">
    <name type="scientific">[Candida] arabinofermentans NRRL YB-2248</name>
    <dbReference type="NCBI Taxonomy" id="983967"/>
    <lineage>
        <taxon>Eukaryota</taxon>
        <taxon>Fungi</taxon>
        <taxon>Dikarya</taxon>
        <taxon>Ascomycota</taxon>
        <taxon>Saccharomycotina</taxon>
        <taxon>Pichiomycetes</taxon>
        <taxon>Pichiales</taxon>
        <taxon>Pichiaceae</taxon>
        <taxon>Ogataea</taxon>
        <taxon>Ogataea/Candida clade</taxon>
    </lineage>
</organism>
<evidence type="ECO:0008006" key="3">
    <source>
        <dbReference type="Google" id="ProtNLM"/>
    </source>
</evidence>
<gene>
    <name evidence="1" type="ORF">CANARDRAFT_22373</name>
</gene>
<dbReference type="AlphaFoldDB" id="A0A1E4T3Z3"/>
<evidence type="ECO:0000313" key="2">
    <source>
        <dbReference type="Proteomes" id="UP000094801"/>
    </source>
</evidence>
<dbReference type="InterPro" id="IPR036282">
    <property type="entry name" value="Glutathione-S-Trfase_C_sf"/>
</dbReference>
<evidence type="ECO:0000313" key="1">
    <source>
        <dbReference type="EMBL" id="ODV86483.1"/>
    </source>
</evidence>
<name>A0A1E4T3Z3_9ASCO</name>
<sequence>MVSIVPQTFKDTLAKFPLKTYPPEAVEIPELKNAFVHRQFKFRASSTSKDKTSSEFSKFNLGVYNITPLSYDANVAASLDPVCFYAMLLLASKTKSKLPLLSGSDLSTEQSLGSVSLLSYHSSIEGELPILVEDEQNKKLKKITRKIRSTATIDKFSLSSVENPKEIMFTKLLDTRVYDFFMSCVFESFPDDLKLRLYSLNKNDSSPSVDESLTVFDRLTLPSILAYATRRYNFNVRNPSIAYKYLQLVPVRPHYLAEAIKSEIARCSEEGLETLRSFASYLDAAKTPYFFGNEPSVFDFKLAAMIHCIVNIEKCDAFTYVSSNAPSLVEHSERVIRLVI</sequence>
<dbReference type="InterPro" id="IPR021211">
    <property type="entry name" value="SAM35"/>
</dbReference>
<dbReference type="Pfam" id="PF10806">
    <property type="entry name" value="SAM35"/>
    <property type="match status" value="1"/>
</dbReference>
<proteinExistence type="predicted"/>
<protein>
    <recommendedName>
        <fullName evidence="3">Mitochondrial outer membrane transport complex Sam37/metaxin N-terminal domain-containing protein</fullName>
    </recommendedName>
</protein>
<dbReference type="STRING" id="983967.A0A1E4T3Z3"/>